<accession>A0A1Y3APL1</accession>
<dbReference type="Gene3D" id="3.60.15.10">
    <property type="entry name" value="Ribonuclease Z/Hydroxyacylglutathione hydrolase-like"/>
    <property type="match status" value="2"/>
</dbReference>
<evidence type="ECO:0000313" key="12">
    <source>
        <dbReference type="Proteomes" id="UP000194236"/>
    </source>
</evidence>
<dbReference type="EC" id="3.1.26.11" evidence="4"/>
<dbReference type="PANTHER" id="PTHR12553">
    <property type="entry name" value="ZINC PHOSPHODIESTERASE ELAC PROTEIN 2"/>
    <property type="match status" value="1"/>
</dbReference>
<sequence>MFNCGEGLQRLIGDFGFKPSKIETFFSTSNRWHNFSGISALLLARYDSGSRHFTINNTNDLNRNLFQNCTVFDTKLKRLKYNFIDENHFVHEKLSIRIVPIVFGGLKTAVYLGNLSAQKGEINLEKCFYQKVPRNLVNDLEQNRSVQSHDGRTIHRSDVSDPDSPEQNFIIFECIDKNYLQHLSVNEMIEEFIPKCEVIVHFTKDAYLREQSYDEFFQKYHSSHHLLITESNPSFSLHSNYRYQLQLNQLDPHLFPCLRNNEKSSNSNDKNIIYSPTGIKYIFRSSTTSEISVINMENVPQFPTITDALQHKDGSERDGIEESIQQLQEKQSSLLSLNDKNFPEFLFLGTASSHPLPIRNVSGILVNIDGEKSILFDCGENTYGQ</sequence>
<gene>
    <name evidence="11" type="ORF">BLA29_005565</name>
</gene>
<dbReference type="EMBL" id="MUJZ01066069">
    <property type="protein sequence ID" value="OTF70379.1"/>
    <property type="molecule type" value="Genomic_DNA"/>
</dbReference>
<evidence type="ECO:0000256" key="6">
    <source>
        <dbReference type="ARBA" id="ARBA00022722"/>
    </source>
</evidence>
<name>A0A1Y3APL1_EURMA</name>
<evidence type="ECO:0000256" key="1">
    <source>
        <dbReference type="ARBA" id="ARBA00000402"/>
    </source>
</evidence>
<dbReference type="Proteomes" id="UP000194236">
    <property type="component" value="Unassembled WGS sequence"/>
</dbReference>
<comment type="caution">
    <text evidence="11">The sequence shown here is derived from an EMBL/GenBank/DDBJ whole genome shotgun (WGS) entry which is preliminary data.</text>
</comment>
<keyword evidence="9" id="KW-0378">Hydrolase</keyword>
<comment type="cofactor">
    <cofactor evidence="2">
        <name>Zn(2+)</name>
        <dbReference type="ChEBI" id="CHEBI:29105"/>
    </cofactor>
</comment>
<evidence type="ECO:0000256" key="9">
    <source>
        <dbReference type="ARBA" id="ARBA00022801"/>
    </source>
</evidence>
<keyword evidence="7" id="KW-0479">Metal-binding</keyword>
<dbReference type="GO" id="GO:0042781">
    <property type="term" value="F:3'-tRNA processing endoribonuclease activity"/>
    <property type="evidence" value="ECO:0007669"/>
    <property type="project" value="UniProtKB-EC"/>
</dbReference>
<organism evidence="11 12">
    <name type="scientific">Euroglyphus maynei</name>
    <name type="common">Mayne's house dust mite</name>
    <dbReference type="NCBI Taxonomy" id="6958"/>
    <lineage>
        <taxon>Eukaryota</taxon>
        <taxon>Metazoa</taxon>
        <taxon>Ecdysozoa</taxon>
        <taxon>Arthropoda</taxon>
        <taxon>Chelicerata</taxon>
        <taxon>Arachnida</taxon>
        <taxon>Acari</taxon>
        <taxon>Acariformes</taxon>
        <taxon>Sarcoptiformes</taxon>
        <taxon>Astigmata</taxon>
        <taxon>Psoroptidia</taxon>
        <taxon>Analgoidea</taxon>
        <taxon>Pyroglyphidae</taxon>
        <taxon>Pyroglyphinae</taxon>
        <taxon>Euroglyphus</taxon>
    </lineage>
</organism>
<evidence type="ECO:0000256" key="5">
    <source>
        <dbReference type="ARBA" id="ARBA00022694"/>
    </source>
</evidence>
<dbReference type="GO" id="GO:1990180">
    <property type="term" value="P:mitochondrial tRNA 3'-end processing"/>
    <property type="evidence" value="ECO:0007669"/>
    <property type="project" value="TreeGrafter"/>
</dbReference>
<evidence type="ECO:0000256" key="10">
    <source>
        <dbReference type="ARBA" id="ARBA00022833"/>
    </source>
</evidence>
<keyword evidence="5" id="KW-0819">tRNA processing</keyword>
<evidence type="ECO:0000256" key="3">
    <source>
        <dbReference type="ARBA" id="ARBA00007823"/>
    </source>
</evidence>
<evidence type="ECO:0000313" key="11">
    <source>
        <dbReference type="EMBL" id="OTF70379.1"/>
    </source>
</evidence>
<dbReference type="GO" id="GO:0046872">
    <property type="term" value="F:metal ion binding"/>
    <property type="evidence" value="ECO:0007669"/>
    <property type="project" value="UniProtKB-KW"/>
</dbReference>
<dbReference type="OrthoDB" id="527344at2759"/>
<evidence type="ECO:0000256" key="4">
    <source>
        <dbReference type="ARBA" id="ARBA00012477"/>
    </source>
</evidence>
<evidence type="ECO:0000256" key="7">
    <source>
        <dbReference type="ARBA" id="ARBA00022723"/>
    </source>
</evidence>
<evidence type="ECO:0000256" key="2">
    <source>
        <dbReference type="ARBA" id="ARBA00001947"/>
    </source>
</evidence>
<feature type="non-terminal residue" evidence="11">
    <location>
        <position position="385"/>
    </location>
</feature>
<keyword evidence="10" id="KW-0862">Zinc</keyword>
<dbReference type="AlphaFoldDB" id="A0A1Y3APL1"/>
<keyword evidence="12" id="KW-1185">Reference proteome</keyword>
<dbReference type="PANTHER" id="PTHR12553:SF49">
    <property type="entry name" value="ZINC PHOSPHODIESTERASE ELAC PROTEIN 2"/>
    <property type="match status" value="1"/>
</dbReference>
<reference evidence="11 12" key="1">
    <citation type="submission" date="2017-03" db="EMBL/GenBank/DDBJ databases">
        <title>Genome Survey of Euroglyphus maynei.</title>
        <authorList>
            <person name="Arlian L.G."/>
            <person name="Morgan M.S."/>
            <person name="Rider S.D."/>
        </authorList>
    </citation>
    <scope>NUCLEOTIDE SEQUENCE [LARGE SCALE GENOMIC DNA]</scope>
    <source>
        <strain evidence="11">Arlian Lab</strain>
        <tissue evidence="11">Whole body</tissue>
    </source>
</reference>
<protein>
    <recommendedName>
        <fullName evidence="4">ribonuclease Z</fullName>
        <ecNumber evidence="4">3.1.26.11</ecNumber>
    </recommendedName>
</protein>
<comment type="catalytic activity">
    <reaction evidence="1">
        <text>Endonucleolytic cleavage of RNA, removing extra 3' nucleotides from tRNA precursor, generating 3' termini of tRNAs. A 3'-hydroxy group is left at the tRNA terminus and a 5'-phosphoryl group is left at the trailer molecule.</text>
        <dbReference type="EC" id="3.1.26.11"/>
    </reaction>
</comment>
<dbReference type="SUPFAM" id="SSF56281">
    <property type="entry name" value="Metallo-hydrolase/oxidoreductase"/>
    <property type="match status" value="2"/>
</dbReference>
<evidence type="ECO:0000256" key="8">
    <source>
        <dbReference type="ARBA" id="ARBA00022759"/>
    </source>
</evidence>
<dbReference type="InterPro" id="IPR047151">
    <property type="entry name" value="RNZ2-like"/>
</dbReference>
<keyword evidence="6" id="KW-0540">Nuclease</keyword>
<dbReference type="InterPro" id="IPR036866">
    <property type="entry name" value="RibonucZ/Hydroxyglut_hydro"/>
</dbReference>
<comment type="similarity">
    <text evidence="3">Belongs to the RNase Z family.</text>
</comment>
<dbReference type="GO" id="GO:0005739">
    <property type="term" value="C:mitochondrion"/>
    <property type="evidence" value="ECO:0007669"/>
    <property type="project" value="TreeGrafter"/>
</dbReference>
<keyword evidence="8" id="KW-0255">Endonuclease</keyword>
<proteinExistence type="inferred from homology"/>